<evidence type="ECO:0000313" key="1">
    <source>
        <dbReference type="EMBL" id="MVT41684.1"/>
    </source>
</evidence>
<accession>A0A6N8J9N2</accession>
<gene>
    <name evidence="1" type="ORF">GO495_13935</name>
</gene>
<dbReference type="OrthoDB" id="680114at2"/>
<reference evidence="1 2" key="1">
    <citation type="submission" date="2019-12" db="EMBL/GenBank/DDBJ databases">
        <title>The draft genomic sequence of strain Chitinophaga oryziterrae JCM 16595.</title>
        <authorList>
            <person name="Zhang X."/>
        </authorList>
    </citation>
    <scope>NUCLEOTIDE SEQUENCE [LARGE SCALE GENOMIC DNA]</scope>
    <source>
        <strain evidence="1 2">JCM 16595</strain>
    </source>
</reference>
<dbReference type="EMBL" id="WRXO01000003">
    <property type="protein sequence ID" value="MVT41684.1"/>
    <property type="molecule type" value="Genomic_DNA"/>
</dbReference>
<comment type="caution">
    <text evidence="1">The sequence shown here is derived from an EMBL/GenBank/DDBJ whole genome shotgun (WGS) entry which is preliminary data.</text>
</comment>
<dbReference type="AlphaFoldDB" id="A0A6N8J9N2"/>
<name>A0A6N8J9N2_9BACT</name>
<sequence length="53" mass="6290">MKESKPYDAVAEVRKHRKMVGIIHWNNPELFRAKLKAAREKYHERLLASNIES</sequence>
<proteinExistence type="predicted"/>
<keyword evidence="2" id="KW-1185">Reference proteome</keyword>
<dbReference type="RefSeq" id="WP_157300315.1">
    <property type="nucleotide sequence ID" value="NZ_BAAAZB010000006.1"/>
</dbReference>
<dbReference type="Proteomes" id="UP000468388">
    <property type="component" value="Unassembled WGS sequence"/>
</dbReference>
<organism evidence="1 2">
    <name type="scientific">Chitinophaga oryziterrae</name>
    <dbReference type="NCBI Taxonomy" id="1031224"/>
    <lineage>
        <taxon>Bacteria</taxon>
        <taxon>Pseudomonadati</taxon>
        <taxon>Bacteroidota</taxon>
        <taxon>Chitinophagia</taxon>
        <taxon>Chitinophagales</taxon>
        <taxon>Chitinophagaceae</taxon>
        <taxon>Chitinophaga</taxon>
    </lineage>
</organism>
<evidence type="ECO:0000313" key="2">
    <source>
        <dbReference type="Proteomes" id="UP000468388"/>
    </source>
</evidence>
<protein>
    <submittedName>
        <fullName evidence="1">Uncharacterized protein</fullName>
    </submittedName>
</protein>